<evidence type="ECO:0000256" key="2">
    <source>
        <dbReference type="ARBA" id="ARBA00022741"/>
    </source>
</evidence>
<evidence type="ECO:0000313" key="5">
    <source>
        <dbReference type="EMBL" id="KAL2621490.1"/>
    </source>
</evidence>
<dbReference type="SUPFAM" id="SSF55874">
    <property type="entry name" value="ATPase domain of HSP90 chaperone/DNA topoisomerase II/histidine kinase"/>
    <property type="match status" value="1"/>
</dbReference>
<dbReference type="GO" id="GO:0005524">
    <property type="term" value="F:ATP binding"/>
    <property type="evidence" value="ECO:0007669"/>
    <property type="project" value="UniProtKB-KW"/>
</dbReference>
<dbReference type="Gene3D" id="3.30.565.10">
    <property type="entry name" value="Histidine kinase-like ATPase, C-terminal domain"/>
    <property type="match status" value="1"/>
</dbReference>
<keyword evidence="3" id="KW-0067">ATP-binding</keyword>
<keyword evidence="4" id="KW-0143">Chaperone</keyword>
<gene>
    <name evidence="5" type="ORF">R1flu_001695</name>
</gene>
<sequence length="96" mass="10567">MSPDSFAIQVRILQAAAKHGDKEREGDEYHKEVFQGELVSNASDALDKLCFLSVTDPSLLDANSNLKIRIQTNQENGTITISDSGIGMTREELQKS</sequence>
<comment type="similarity">
    <text evidence="1">Belongs to the heat shock protein 90 family.</text>
</comment>
<dbReference type="EMBL" id="JBHFFA010000006">
    <property type="protein sequence ID" value="KAL2621490.1"/>
    <property type="molecule type" value="Genomic_DNA"/>
</dbReference>
<dbReference type="InterPro" id="IPR001404">
    <property type="entry name" value="Hsp90_fam"/>
</dbReference>
<evidence type="ECO:0000256" key="4">
    <source>
        <dbReference type="ARBA" id="ARBA00023186"/>
    </source>
</evidence>
<keyword evidence="2" id="KW-0547">Nucleotide-binding</keyword>
<keyword evidence="6" id="KW-1185">Reference proteome</keyword>
<comment type="caution">
    <text evidence="5">The sequence shown here is derived from an EMBL/GenBank/DDBJ whole genome shotgun (WGS) entry which is preliminary data.</text>
</comment>
<evidence type="ECO:0008006" key="7">
    <source>
        <dbReference type="Google" id="ProtNLM"/>
    </source>
</evidence>
<dbReference type="PANTHER" id="PTHR11528">
    <property type="entry name" value="HEAT SHOCK PROTEIN 90 FAMILY MEMBER"/>
    <property type="match status" value="1"/>
</dbReference>
<dbReference type="InterPro" id="IPR036890">
    <property type="entry name" value="HATPase_C_sf"/>
</dbReference>
<name>A0ABD1Y455_9MARC</name>
<dbReference type="AlphaFoldDB" id="A0ABD1Y455"/>
<evidence type="ECO:0000256" key="3">
    <source>
        <dbReference type="ARBA" id="ARBA00022840"/>
    </source>
</evidence>
<protein>
    <recommendedName>
        <fullName evidence="7">Heat shock protein 90</fullName>
    </recommendedName>
</protein>
<accession>A0ABD1Y455</accession>
<dbReference type="Proteomes" id="UP001605036">
    <property type="component" value="Unassembled WGS sequence"/>
</dbReference>
<evidence type="ECO:0000256" key="1">
    <source>
        <dbReference type="ARBA" id="ARBA00008239"/>
    </source>
</evidence>
<dbReference type="InterPro" id="IPR020575">
    <property type="entry name" value="Hsp90_N"/>
</dbReference>
<organism evidence="5 6">
    <name type="scientific">Riccia fluitans</name>
    <dbReference type="NCBI Taxonomy" id="41844"/>
    <lineage>
        <taxon>Eukaryota</taxon>
        <taxon>Viridiplantae</taxon>
        <taxon>Streptophyta</taxon>
        <taxon>Embryophyta</taxon>
        <taxon>Marchantiophyta</taxon>
        <taxon>Marchantiopsida</taxon>
        <taxon>Marchantiidae</taxon>
        <taxon>Marchantiales</taxon>
        <taxon>Ricciaceae</taxon>
        <taxon>Riccia</taxon>
    </lineage>
</organism>
<dbReference type="PRINTS" id="PR00775">
    <property type="entry name" value="HEATSHOCK90"/>
</dbReference>
<proteinExistence type="inferred from homology"/>
<reference evidence="5 6" key="1">
    <citation type="submission" date="2024-09" db="EMBL/GenBank/DDBJ databases">
        <title>Chromosome-scale assembly of Riccia fluitans.</title>
        <authorList>
            <person name="Paukszto L."/>
            <person name="Sawicki J."/>
            <person name="Karawczyk K."/>
            <person name="Piernik-Szablinska J."/>
            <person name="Szczecinska M."/>
            <person name="Mazdziarz M."/>
        </authorList>
    </citation>
    <scope>NUCLEOTIDE SEQUENCE [LARGE SCALE GENOMIC DNA]</scope>
    <source>
        <strain evidence="5">Rf_01</strain>
        <tissue evidence="5">Aerial parts of the thallus</tissue>
    </source>
</reference>
<evidence type="ECO:0000313" key="6">
    <source>
        <dbReference type="Proteomes" id="UP001605036"/>
    </source>
</evidence>